<evidence type="ECO:0000256" key="3">
    <source>
        <dbReference type="ARBA" id="ARBA00037224"/>
    </source>
</evidence>
<dbReference type="OMA" id="CTPGSIW"/>
<evidence type="ECO:0000256" key="5">
    <source>
        <dbReference type="SAM" id="MobiDB-lite"/>
    </source>
</evidence>
<sequence>MQHKGPHKPQAAQALDLGFQNDCCYGVSHREHQTVCGVSKKKCFFSDTMELLQVLEPGDSPQKATWYALVPKGESPGVRVGHNCIYVPNVKGEGRGKVLIVGGANPNGSFSDAFVIDLDTHEWDIPEWKGLLPRYEHASFIPASDLNSLWVFGGADQSGNRNCVQVLDLETGTWRSPKVRGTPPSARTFHTSTAAIGDKLYVFGGGDKGADPVQDTQLHVFDTATLTWSQPEADRNPPAPRHGHVLVAVETKLFIHGGLSGVKFYNDMYCIDTVDMKWEKLKVKGDIPSGCAAHSAVAHGKYIYIFGGMDMTGALNTMYKYHIEKQCWTLIRSESPLPSKRLDHSMCIIPWKVHAKLNTQTRKQNSKETLKEKSSHQQAGDLQEEISNTAEDEYVNLCLLFGGMDTKGEIYNDCLLTTID</sequence>
<dbReference type="AlphaFoldDB" id="H3BFX3"/>
<dbReference type="PANTHER" id="PTHR46647">
    <property type="entry name" value="RAB9 EFFECTOR PROTEIN WITH KELCH MOTIFS"/>
    <property type="match status" value="1"/>
</dbReference>
<proteinExistence type="predicted"/>
<dbReference type="GeneID" id="102360259"/>
<keyword evidence="1" id="KW-0880">Kelch repeat</keyword>
<dbReference type="Gene3D" id="2.120.10.80">
    <property type="entry name" value="Kelch-type beta propeller"/>
    <property type="match status" value="2"/>
</dbReference>
<feature type="compositionally biased region" description="Basic and acidic residues" evidence="5">
    <location>
        <begin position="365"/>
        <end position="375"/>
    </location>
</feature>
<dbReference type="EMBL" id="AFYH01007583">
    <property type="status" value="NOT_ANNOTATED_CDS"/>
    <property type="molecule type" value="Genomic_DNA"/>
</dbReference>
<protein>
    <recommendedName>
        <fullName evidence="4">Rab9 effector protein with kelch motifs</fullName>
    </recommendedName>
</protein>
<dbReference type="InterPro" id="IPR052124">
    <property type="entry name" value="Rab9_kelch_effector"/>
</dbReference>
<evidence type="ECO:0000256" key="4">
    <source>
        <dbReference type="ARBA" id="ARBA00039295"/>
    </source>
</evidence>
<evidence type="ECO:0000256" key="2">
    <source>
        <dbReference type="ARBA" id="ARBA00022737"/>
    </source>
</evidence>
<reference evidence="6" key="2">
    <citation type="submission" date="2025-08" db="UniProtKB">
        <authorList>
            <consortium name="Ensembl"/>
        </authorList>
    </citation>
    <scope>IDENTIFICATION</scope>
</reference>
<name>H3BFX3_LATCH</name>
<reference evidence="7" key="1">
    <citation type="submission" date="2011-08" db="EMBL/GenBank/DDBJ databases">
        <title>The draft genome of Latimeria chalumnae.</title>
        <authorList>
            <person name="Di Palma F."/>
            <person name="Alfoldi J."/>
            <person name="Johnson J."/>
            <person name="Berlin A."/>
            <person name="Gnerre S."/>
            <person name="Jaffe D."/>
            <person name="MacCallum I."/>
            <person name="Young S."/>
            <person name="Walker B.J."/>
            <person name="Lander E."/>
            <person name="Lindblad-Toh K."/>
        </authorList>
    </citation>
    <scope>NUCLEOTIDE SEQUENCE [LARGE SCALE GENOMIC DNA]</scope>
    <source>
        <strain evidence="7">Wild caught</strain>
    </source>
</reference>
<gene>
    <name evidence="6" type="primary">RABEPK</name>
</gene>
<evidence type="ECO:0000313" key="6">
    <source>
        <dbReference type="Ensembl" id="ENSLACP00000020794.1"/>
    </source>
</evidence>
<feature type="region of interest" description="Disordered" evidence="5">
    <location>
        <begin position="362"/>
        <end position="383"/>
    </location>
</feature>
<dbReference type="FunCoup" id="H3BFX3">
    <property type="interactions" value="1380"/>
</dbReference>
<dbReference type="eggNOG" id="KOG0379">
    <property type="taxonomic scope" value="Eukaryota"/>
</dbReference>
<reference evidence="6" key="3">
    <citation type="submission" date="2025-09" db="UniProtKB">
        <authorList>
            <consortium name="Ensembl"/>
        </authorList>
    </citation>
    <scope>IDENTIFICATION</scope>
</reference>
<accession>H3BFX3</accession>
<dbReference type="RefSeq" id="XP_005987380.2">
    <property type="nucleotide sequence ID" value="XM_005987318.2"/>
</dbReference>
<dbReference type="Bgee" id="ENSLACG00000018266">
    <property type="expression patterns" value="Expressed in post-anal tail muscle and 6 other cell types or tissues"/>
</dbReference>
<dbReference type="OrthoDB" id="10251809at2759"/>
<dbReference type="Proteomes" id="UP000008672">
    <property type="component" value="Unassembled WGS sequence"/>
</dbReference>
<dbReference type="STRING" id="7897.ENSLACP00000020794"/>
<dbReference type="SUPFAM" id="SSF117281">
    <property type="entry name" value="Kelch motif"/>
    <property type="match status" value="1"/>
</dbReference>
<dbReference type="GeneTree" id="ENSGT00940000158763"/>
<keyword evidence="7" id="KW-1185">Reference proteome</keyword>
<dbReference type="InParanoid" id="H3BFX3"/>
<comment type="function">
    <text evidence="3">Rab9 effector required for endosome to trans-Golgi network (TGN) transport.</text>
</comment>
<dbReference type="CTD" id="10244"/>
<dbReference type="PANTHER" id="PTHR46647:SF1">
    <property type="entry name" value="RAB9 EFFECTOR PROTEIN WITH KELCH MOTIFS"/>
    <property type="match status" value="1"/>
</dbReference>
<evidence type="ECO:0000256" key="1">
    <source>
        <dbReference type="ARBA" id="ARBA00022441"/>
    </source>
</evidence>
<organism evidence="6 7">
    <name type="scientific">Latimeria chalumnae</name>
    <name type="common">Coelacanth</name>
    <dbReference type="NCBI Taxonomy" id="7897"/>
    <lineage>
        <taxon>Eukaryota</taxon>
        <taxon>Metazoa</taxon>
        <taxon>Chordata</taxon>
        <taxon>Craniata</taxon>
        <taxon>Vertebrata</taxon>
        <taxon>Euteleostomi</taxon>
        <taxon>Coelacanthiformes</taxon>
        <taxon>Coelacanthidae</taxon>
        <taxon>Latimeria</taxon>
    </lineage>
</organism>
<dbReference type="Pfam" id="PF24681">
    <property type="entry name" value="Kelch_KLHDC2_KLHL20_DRC7"/>
    <property type="match status" value="1"/>
</dbReference>
<dbReference type="Ensembl" id="ENSLACT00000020934.1">
    <property type="protein sequence ID" value="ENSLACP00000020794.1"/>
    <property type="gene ID" value="ENSLACG00000018266.2"/>
</dbReference>
<keyword evidence="2" id="KW-0677">Repeat</keyword>
<evidence type="ECO:0000313" key="7">
    <source>
        <dbReference type="Proteomes" id="UP000008672"/>
    </source>
</evidence>
<dbReference type="EMBL" id="AFYH01007584">
    <property type="status" value="NOT_ANNOTATED_CDS"/>
    <property type="molecule type" value="Genomic_DNA"/>
</dbReference>
<dbReference type="InterPro" id="IPR015915">
    <property type="entry name" value="Kelch-typ_b-propeller"/>
</dbReference>